<reference evidence="2 3" key="1">
    <citation type="submission" date="2016-06" db="EMBL/GenBank/DDBJ databases">
        <authorList>
            <person name="Kjaerup R.B."/>
            <person name="Dalgaard T.S."/>
            <person name="Juul-Madsen H.R."/>
        </authorList>
    </citation>
    <scope>NUCLEOTIDE SEQUENCE [LARGE SCALE GENOMIC DNA]</scope>
    <source>
        <strain evidence="2">3</strain>
    </source>
</reference>
<sequence length="64" mass="7340">MHGLMREGRRKPVLYSTRPCLTPALLDLTPALLLTPVVYLYLERLSQRQAQRLFTLQSAGNDQK</sequence>
<dbReference type="Proteomes" id="UP000199169">
    <property type="component" value="Unassembled WGS sequence"/>
</dbReference>
<keyword evidence="1" id="KW-1133">Transmembrane helix</keyword>
<organism evidence="2 3">
    <name type="scientific">Candidatus Accumulibacter aalborgensis</name>
    <dbReference type="NCBI Taxonomy" id="1860102"/>
    <lineage>
        <taxon>Bacteria</taxon>
        <taxon>Pseudomonadati</taxon>
        <taxon>Pseudomonadota</taxon>
        <taxon>Betaproteobacteria</taxon>
        <taxon>Candidatus Accumulibacter</taxon>
    </lineage>
</organism>
<evidence type="ECO:0000256" key="1">
    <source>
        <dbReference type="SAM" id="Phobius"/>
    </source>
</evidence>
<proteinExistence type="predicted"/>
<dbReference type="AlphaFoldDB" id="A0A1A8XHM3"/>
<dbReference type="EMBL" id="FLQX01000089">
    <property type="protein sequence ID" value="SBT04684.1"/>
    <property type="molecule type" value="Genomic_DNA"/>
</dbReference>
<evidence type="ECO:0000313" key="2">
    <source>
        <dbReference type="EMBL" id="SBT04684.1"/>
    </source>
</evidence>
<keyword evidence="1" id="KW-0472">Membrane</keyword>
<protein>
    <submittedName>
        <fullName evidence="2">Uncharacterized protein</fullName>
    </submittedName>
</protein>
<evidence type="ECO:0000313" key="3">
    <source>
        <dbReference type="Proteomes" id="UP000199169"/>
    </source>
</evidence>
<accession>A0A1A8XHM3</accession>
<keyword evidence="1" id="KW-0812">Transmembrane</keyword>
<feature type="transmembrane region" description="Helical" evidence="1">
    <location>
        <begin position="21"/>
        <end position="42"/>
    </location>
</feature>
<name>A0A1A8XHM3_9PROT</name>
<gene>
    <name evidence="2" type="ORF">ACCAA_1790002</name>
</gene>
<keyword evidence="3" id="KW-1185">Reference proteome</keyword>